<name>A0A3S4PYU5_9STRE</name>
<dbReference type="InterPro" id="IPR036412">
    <property type="entry name" value="HAD-like_sf"/>
</dbReference>
<dbReference type="EMBL" id="LR134266">
    <property type="protein sequence ID" value="VED66553.1"/>
    <property type="molecule type" value="Genomic_DNA"/>
</dbReference>
<dbReference type="PANTHER" id="PTHR10000:SF8">
    <property type="entry name" value="HAD SUPERFAMILY HYDROLASE-LIKE, TYPE 3"/>
    <property type="match status" value="1"/>
</dbReference>
<dbReference type="Proteomes" id="UP000270025">
    <property type="component" value="Chromosome"/>
</dbReference>
<protein>
    <submittedName>
        <fullName evidence="1">Cof family hydrolase</fullName>
    </submittedName>
</protein>
<dbReference type="CDD" id="cd07516">
    <property type="entry name" value="HAD_Pase"/>
    <property type="match status" value="1"/>
</dbReference>
<dbReference type="RefSeq" id="WP_126403748.1">
    <property type="nucleotide sequence ID" value="NZ_LR134266.1"/>
</dbReference>
<dbReference type="InterPro" id="IPR023214">
    <property type="entry name" value="HAD_sf"/>
</dbReference>
<dbReference type="GO" id="GO:0016791">
    <property type="term" value="F:phosphatase activity"/>
    <property type="evidence" value="ECO:0007669"/>
    <property type="project" value="TreeGrafter"/>
</dbReference>
<dbReference type="SFLD" id="SFLDS00003">
    <property type="entry name" value="Haloacid_Dehalogenase"/>
    <property type="match status" value="1"/>
</dbReference>
<gene>
    <name evidence="1" type="ORF">NCTC3166_00339</name>
</gene>
<evidence type="ECO:0000313" key="2">
    <source>
        <dbReference type="Proteomes" id="UP000270025"/>
    </source>
</evidence>
<dbReference type="GO" id="GO:0000287">
    <property type="term" value="F:magnesium ion binding"/>
    <property type="evidence" value="ECO:0007669"/>
    <property type="project" value="TreeGrafter"/>
</dbReference>
<dbReference type="InterPro" id="IPR000150">
    <property type="entry name" value="Cof"/>
</dbReference>
<keyword evidence="2" id="KW-1185">Reference proteome</keyword>
<dbReference type="Gene3D" id="3.30.1240.10">
    <property type="match status" value="1"/>
</dbReference>
<dbReference type="PANTHER" id="PTHR10000">
    <property type="entry name" value="PHOSPHOSERINE PHOSPHATASE"/>
    <property type="match status" value="1"/>
</dbReference>
<dbReference type="NCBIfam" id="TIGR01484">
    <property type="entry name" value="HAD-SF-IIB"/>
    <property type="match status" value="1"/>
</dbReference>
<dbReference type="AlphaFoldDB" id="A0A3S4PYU5"/>
<keyword evidence="1" id="KW-0378">Hydrolase</keyword>
<accession>A0A3S4PYU5</accession>
<dbReference type="Gene3D" id="3.40.50.1000">
    <property type="entry name" value="HAD superfamily/HAD-like"/>
    <property type="match status" value="1"/>
</dbReference>
<sequence length="273" mass="30476">MSSIRLIVSDIDGTILDQQHQVDSALIKLIPQLQEKKIPFILASARSPIGIAPIARSLGVHQEPITCYNGALIVKGEEILFEHSLDKYEIRTFLHRVDELDPSISINCYSGAVWFNSREDQWTQVEAAITGETPQIQPLSQTLSDDTLHLHKLLLIGETQNIQELYKKLDPQEFPQTAFYLSKENYLEVTAKAVSKRDAVLELASYYQVPLEQVMTIGDHFNDLPMIRLAGLGVAMGNAPEAVRKEAQVVTTSNQEHGVAQAIQEYVLSPSNK</sequence>
<dbReference type="SFLD" id="SFLDG01140">
    <property type="entry name" value="C2.B:_Phosphomannomutase_and_P"/>
    <property type="match status" value="1"/>
</dbReference>
<proteinExistence type="predicted"/>
<dbReference type="KEGG" id="svf:NCTC3166_00339"/>
<dbReference type="GO" id="GO:0005829">
    <property type="term" value="C:cytosol"/>
    <property type="evidence" value="ECO:0007669"/>
    <property type="project" value="TreeGrafter"/>
</dbReference>
<reference evidence="1 2" key="1">
    <citation type="submission" date="2018-12" db="EMBL/GenBank/DDBJ databases">
        <authorList>
            <consortium name="Pathogen Informatics"/>
        </authorList>
    </citation>
    <scope>NUCLEOTIDE SEQUENCE [LARGE SCALE GENOMIC DNA]</scope>
    <source>
        <strain evidence="1 2">NCTC3166</strain>
    </source>
</reference>
<organism evidence="1 2">
    <name type="scientific">Streptococcus viridans</name>
    <dbReference type="NCBI Taxonomy" id="78535"/>
    <lineage>
        <taxon>Bacteria</taxon>
        <taxon>Bacillati</taxon>
        <taxon>Bacillota</taxon>
        <taxon>Bacilli</taxon>
        <taxon>Lactobacillales</taxon>
        <taxon>Streptococcaceae</taxon>
        <taxon>Streptococcus</taxon>
    </lineage>
</organism>
<dbReference type="SUPFAM" id="SSF56784">
    <property type="entry name" value="HAD-like"/>
    <property type="match status" value="1"/>
</dbReference>
<dbReference type="NCBIfam" id="TIGR00099">
    <property type="entry name" value="Cof-subfamily"/>
    <property type="match status" value="1"/>
</dbReference>
<dbReference type="Pfam" id="PF08282">
    <property type="entry name" value="Hydrolase_3"/>
    <property type="match status" value="1"/>
</dbReference>
<dbReference type="InterPro" id="IPR006379">
    <property type="entry name" value="HAD-SF_hydro_IIB"/>
</dbReference>
<evidence type="ECO:0000313" key="1">
    <source>
        <dbReference type="EMBL" id="VED66553.1"/>
    </source>
</evidence>